<feature type="compositionally biased region" description="Basic residues" evidence="1">
    <location>
        <begin position="111"/>
        <end position="122"/>
    </location>
</feature>
<gene>
    <name evidence="2" type="ORF">SLS62_007390</name>
</gene>
<keyword evidence="3" id="KW-1185">Reference proteome</keyword>
<evidence type="ECO:0000313" key="3">
    <source>
        <dbReference type="Proteomes" id="UP001320420"/>
    </source>
</evidence>
<dbReference type="Proteomes" id="UP001320420">
    <property type="component" value="Unassembled WGS sequence"/>
</dbReference>
<organism evidence="2 3">
    <name type="scientific">Diatrype stigma</name>
    <dbReference type="NCBI Taxonomy" id="117547"/>
    <lineage>
        <taxon>Eukaryota</taxon>
        <taxon>Fungi</taxon>
        <taxon>Dikarya</taxon>
        <taxon>Ascomycota</taxon>
        <taxon>Pezizomycotina</taxon>
        <taxon>Sordariomycetes</taxon>
        <taxon>Xylariomycetidae</taxon>
        <taxon>Xylariales</taxon>
        <taxon>Diatrypaceae</taxon>
        <taxon>Diatrype</taxon>
    </lineage>
</organism>
<dbReference type="AlphaFoldDB" id="A0AAN9ULX2"/>
<sequence>MPGPTWNDKGERDLLLAIVVTHLAEVKPGGNDLKVKINWGKVHEQMAGFGYSFTEGALSQRVTKQILREYKQALKDGEGNVAAPDSAVANATPTKRKAKTDAGDAEPPSNKKSRAAKKQADI</sequence>
<dbReference type="EMBL" id="JAKJXP020000060">
    <property type="protein sequence ID" value="KAK7750690.1"/>
    <property type="molecule type" value="Genomic_DNA"/>
</dbReference>
<feature type="region of interest" description="Disordered" evidence="1">
    <location>
        <begin position="76"/>
        <end position="122"/>
    </location>
</feature>
<accession>A0AAN9ULX2</accession>
<evidence type="ECO:0000256" key="1">
    <source>
        <dbReference type="SAM" id="MobiDB-lite"/>
    </source>
</evidence>
<comment type="caution">
    <text evidence="2">The sequence shown here is derived from an EMBL/GenBank/DDBJ whole genome shotgun (WGS) entry which is preliminary data.</text>
</comment>
<name>A0AAN9ULX2_9PEZI</name>
<protein>
    <submittedName>
        <fullName evidence="2">Uncharacterized protein</fullName>
    </submittedName>
</protein>
<evidence type="ECO:0000313" key="2">
    <source>
        <dbReference type="EMBL" id="KAK7750690.1"/>
    </source>
</evidence>
<proteinExistence type="predicted"/>
<reference evidence="2 3" key="1">
    <citation type="submission" date="2024-02" db="EMBL/GenBank/DDBJ databases">
        <title>De novo assembly and annotation of 12 fungi associated with fruit tree decline syndrome in Ontario, Canada.</title>
        <authorList>
            <person name="Sulman M."/>
            <person name="Ellouze W."/>
            <person name="Ilyukhin E."/>
        </authorList>
    </citation>
    <scope>NUCLEOTIDE SEQUENCE [LARGE SCALE GENOMIC DNA]</scope>
    <source>
        <strain evidence="2 3">M11/M66-122</strain>
    </source>
</reference>